<dbReference type="EMBL" id="FOUY01000048">
    <property type="protein sequence ID" value="SFO36945.1"/>
    <property type="molecule type" value="Genomic_DNA"/>
</dbReference>
<name>A0A1I5GLT3_PSUAM</name>
<dbReference type="InterPro" id="IPR036291">
    <property type="entry name" value="NAD(P)-bd_dom_sf"/>
</dbReference>
<dbReference type="AlphaFoldDB" id="A0A1I5GLT3"/>
<evidence type="ECO:0000256" key="1">
    <source>
        <dbReference type="ARBA" id="ARBA00023002"/>
    </source>
</evidence>
<accession>A0A1I5GLT3</accession>
<dbReference type="STRING" id="260086.SAMN05216207_104816"/>
<evidence type="ECO:0000259" key="2">
    <source>
        <dbReference type="Pfam" id="PF01408"/>
    </source>
</evidence>
<feature type="domain" description="GFO/IDH/MocA-like oxidoreductase" evidence="3">
    <location>
        <begin position="130"/>
        <end position="248"/>
    </location>
</feature>
<dbReference type="InterPro" id="IPR000683">
    <property type="entry name" value="Gfo/Idh/MocA-like_OxRdtase_N"/>
</dbReference>
<protein>
    <submittedName>
        <fullName evidence="4">Predicted dehydrogenase</fullName>
    </submittedName>
</protein>
<dbReference type="OrthoDB" id="9792085at2"/>
<reference evidence="4 5" key="1">
    <citation type="submission" date="2016-10" db="EMBL/GenBank/DDBJ databases">
        <authorList>
            <person name="de Groot N.N."/>
        </authorList>
    </citation>
    <scope>NUCLEOTIDE SEQUENCE [LARGE SCALE GENOMIC DNA]</scope>
    <source>
        <strain evidence="4 5">CGMCC 4.1877</strain>
    </source>
</reference>
<dbReference type="RefSeq" id="WP_093353876.1">
    <property type="nucleotide sequence ID" value="NZ_FOUY01000048.1"/>
</dbReference>
<evidence type="ECO:0000313" key="5">
    <source>
        <dbReference type="Proteomes" id="UP000199614"/>
    </source>
</evidence>
<dbReference type="Gene3D" id="3.40.50.720">
    <property type="entry name" value="NAD(P)-binding Rossmann-like Domain"/>
    <property type="match status" value="1"/>
</dbReference>
<keyword evidence="1" id="KW-0560">Oxidoreductase</keyword>
<evidence type="ECO:0000259" key="3">
    <source>
        <dbReference type="Pfam" id="PF22725"/>
    </source>
</evidence>
<proteinExistence type="predicted"/>
<organism evidence="4 5">
    <name type="scientific">Pseudonocardia ammonioxydans</name>
    <dbReference type="NCBI Taxonomy" id="260086"/>
    <lineage>
        <taxon>Bacteria</taxon>
        <taxon>Bacillati</taxon>
        <taxon>Actinomycetota</taxon>
        <taxon>Actinomycetes</taxon>
        <taxon>Pseudonocardiales</taxon>
        <taxon>Pseudonocardiaceae</taxon>
        <taxon>Pseudonocardia</taxon>
    </lineage>
</organism>
<keyword evidence="5" id="KW-1185">Reference proteome</keyword>
<dbReference type="SUPFAM" id="SSF55347">
    <property type="entry name" value="Glyceraldehyde-3-phosphate dehydrogenase-like, C-terminal domain"/>
    <property type="match status" value="1"/>
</dbReference>
<dbReference type="Pfam" id="PF22725">
    <property type="entry name" value="GFO_IDH_MocA_C3"/>
    <property type="match status" value="1"/>
</dbReference>
<dbReference type="InterPro" id="IPR050463">
    <property type="entry name" value="Gfo/Idh/MocA_oxidrdct_glycsds"/>
</dbReference>
<dbReference type="Proteomes" id="UP000199614">
    <property type="component" value="Unassembled WGS sequence"/>
</dbReference>
<feature type="domain" description="Gfo/Idh/MocA-like oxidoreductase N-terminal" evidence="2">
    <location>
        <begin position="5"/>
        <end position="113"/>
    </location>
</feature>
<sequence length="347" mass="35911">MVDRLRAGIIGAGFIGGVHAHAVRAAGGEVTRVAASSPDRSHEAAVRLGARTGAVSGEALIDADDVDVVHVCTPNSTHVALARRALAAGKSVICEKPLATTLDGARELASAAHGLVATVPFVYRFYPAAREIRARVHAGESGPLHLLHGAYLQDWQAAGAPAGWRGDAAEGGAHRAFADVGVHWCDLVEFSSGHRITRLQAATAGGGTASTVQFETDTGATGSVVVSQTALGRRNALRISLDGERAAYRFDQEAPEAVRIGGIDGDRTLHRGSPSSSEAAARYSMLPPGHPQGYQDCFNAFVADTYSAVHGGAPDGLPTFADGLRAAALTDAVIRSSESSTWVEVPS</sequence>
<dbReference type="InterPro" id="IPR055170">
    <property type="entry name" value="GFO_IDH_MocA-like_dom"/>
</dbReference>
<gene>
    <name evidence="4" type="ORF">SAMN05216207_104816</name>
</gene>
<dbReference type="GO" id="GO:0000166">
    <property type="term" value="F:nucleotide binding"/>
    <property type="evidence" value="ECO:0007669"/>
    <property type="project" value="InterPro"/>
</dbReference>
<dbReference type="GO" id="GO:0016491">
    <property type="term" value="F:oxidoreductase activity"/>
    <property type="evidence" value="ECO:0007669"/>
    <property type="project" value="UniProtKB-KW"/>
</dbReference>
<dbReference type="PANTHER" id="PTHR43818:SF11">
    <property type="entry name" value="BCDNA.GH03377"/>
    <property type="match status" value="1"/>
</dbReference>
<dbReference type="Pfam" id="PF01408">
    <property type="entry name" value="GFO_IDH_MocA"/>
    <property type="match status" value="1"/>
</dbReference>
<evidence type="ECO:0000313" key="4">
    <source>
        <dbReference type="EMBL" id="SFO36945.1"/>
    </source>
</evidence>
<dbReference type="Gene3D" id="3.30.360.10">
    <property type="entry name" value="Dihydrodipicolinate Reductase, domain 2"/>
    <property type="match status" value="1"/>
</dbReference>
<dbReference type="PANTHER" id="PTHR43818">
    <property type="entry name" value="BCDNA.GH03377"/>
    <property type="match status" value="1"/>
</dbReference>
<dbReference type="SUPFAM" id="SSF51735">
    <property type="entry name" value="NAD(P)-binding Rossmann-fold domains"/>
    <property type="match status" value="1"/>
</dbReference>